<evidence type="ECO:0008006" key="9">
    <source>
        <dbReference type="Google" id="ProtNLM"/>
    </source>
</evidence>
<name>A0ABU0IKH4_9CAUL</name>
<dbReference type="Gene3D" id="3.90.132.10">
    <property type="entry name" value="Leishmanolysin , domain 2"/>
    <property type="match status" value="1"/>
</dbReference>
<evidence type="ECO:0000256" key="4">
    <source>
        <dbReference type="ARBA" id="ARBA00022801"/>
    </source>
</evidence>
<evidence type="ECO:0000256" key="5">
    <source>
        <dbReference type="ARBA" id="ARBA00022833"/>
    </source>
</evidence>
<gene>
    <name evidence="7" type="ORF">QO010_000269</name>
</gene>
<dbReference type="RefSeq" id="WP_307344917.1">
    <property type="nucleotide sequence ID" value="NZ_JAUSVS010000001.1"/>
</dbReference>
<keyword evidence="8" id="KW-1185">Reference proteome</keyword>
<dbReference type="EMBL" id="JAUSVS010000001">
    <property type="protein sequence ID" value="MDQ0462521.1"/>
    <property type="molecule type" value="Genomic_DNA"/>
</dbReference>
<reference evidence="7 8" key="1">
    <citation type="submission" date="2023-07" db="EMBL/GenBank/DDBJ databases">
        <title>Genomic Encyclopedia of Type Strains, Phase IV (KMG-IV): sequencing the most valuable type-strain genomes for metagenomic binning, comparative biology and taxonomic classification.</title>
        <authorList>
            <person name="Goeker M."/>
        </authorList>
    </citation>
    <scope>NUCLEOTIDE SEQUENCE [LARGE SCALE GENOMIC DNA]</scope>
    <source>
        <strain evidence="7 8">DSM 18695</strain>
    </source>
</reference>
<dbReference type="InterPro" id="IPR024079">
    <property type="entry name" value="MetalloPept_cat_dom_sf"/>
</dbReference>
<sequence>MAYAIELEFRSSLTQTQRSAFERAARRWMSVIVGDLPRIQINGRTIEGLLISAEVVPIDGRGNILGQSGPTFLRGEAAGVAAYLPAQGEMKFDIADVADMEAKGTLDDVIAHEMGHVIGFGMIWAQKRLLKGAGSVNPLFLGAQAMAAYRALAGPGASAVPVEEGGTLGSRDAHWRDALFGNELMTGALLTPGNPLSALTVASLGDLGYGVNSQAAEPYALPDHAKLVASAALAKAEKAERGKMWSTVPSVLPDQALVD</sequence>
<keyword evidence="4" id="KW-0378">Hydrolase</keyword>
<keyword evidence="2" id="KW-0645">Protease</keyword>
<dbReference type="Pfam" id="PF01457">
    <property type="entry name" value="Peptidase_M8"/>
    <property type="match status" value="1"/>
</dbReference>
<keyword evidence="5" id="KW-0862">Zinc</keyword>
<comment type="caution">
    <text evidence="7">The sequence shown here is derived from an EMBL/GenBank/DDBJ whole genome shotgun (WGS) entry which is preliminary data.</text>
</comment>
<evidence type="ECO:0000313" key="8">
    <source>
        <dbReference type="Proteomes" id="UP001228905"/>
    </source>
</evidence>
<organism evidence="7 8">
    <name type="scientific">Caulobacter ginsengisoli</name>
    <dbReference type="NCBI Taxonomy" id="400775"/>
    <lineage>
        <taxon>Bacteria</taxon>
        <taxon>Pseudomonadati</taxon>
        <taxon>Pseudomonadota</taxon>
        <taxon>Alphaproteobacteria</taxon>
        <taxon>Caulobacterales</taxon>
        <taxon>Caulobacteraceae</taxon>
        <taxon>Caulobacter</taxon>
    </lineage>
</organism>
<evidence type="ECO:0000313" key="7">
    <source>
        <dbReference type="EMBL" id="MDQ0462521.1"/>
    </source>
</evidence>
<evidence type="ECO:0000256" key="1">
    <source>
        <dbReference type="ARBA" id="ARBA00001947"/>
    </source>
</evidence>
<dbReference type="Gene3D" id="3.40.390.10">
    <property type="entry name" value="Collagenase (Catalytic Domain)"/>
    <property type="match status" value="1"/>
</dbReference>
<keyword evidence="3" id="KW-0479">Metal-binding</keyword>
<proteinExistence type="predicted"/>
<keyword evidence="6" id="KW-0482">Metalloprotease</keyword>
<dbReference type="Proteomes" id="UP001228905">
    <property type="component" value="Unassembled WGS sequence"/>
</dbReference>
<dbReference type="SUPFAM" id="SSF55486">
    <property type="entry name" value="Metalloproteases ('zincins'), catalytic domain"/>
    <property type="match status" value="1"/>
</dbReference>
<accession>A0ABU0IKH4</accession>
<evidence type="ECO:0000256" key="3">
    <source>
        <dbReference type="ARBA" id="ARBA00022723"/>
    </source>
</evidence>
<evidence type="ECO:0000256" key="6">
    <source>
        <dbReference type="ARBA" id="ARBA00023049"/>
    </source>
</evidence>
<dbReference type="InterPro" id="IPR001577">
    <property type="entry name" value="Peptidase_M8"/>
</dbReference>
<evidence type="ECO:0000256" key="2">
    <source>
        <dbReference type="ARBA" id="ARBA00022670"/>
    </source>
</evidence>
<protein>
    <recommendedName>
        <fullName evidence="9">Peptidase</fullName>
    </recommendedName>
</protein>
<comment type="cofactor">
    <cofactor evidence="1">
        <name>Zn(2+)</name>
        <dbReference type="ChEBI" id="CHEBI:29105"/>
    </cofactor>
</comment>